<name>A0A2A6BLJ5_PRIPA</name>
<dbReference type="EnsemblMetazoa" id="PPA36012.1">
    <property type="protein sequence ID" value="PPA36012.1"/>
    <property type="gene ID" value="WBGene00274381"/>
</dbReference>
<reference evidence="3" key="1">
    <citation type="journal article" date="2008" name="Nat. Genet.">
        <title>The Pristionchus pacificus genome provides a unique perspective on nematode lifestyle and parasitism.</title>
        <authorList>
            <person name="Dieterich C."/>
            <person name="Clifton S.W."/>
            <person name="Schuster L.N."/>
            <person name="Chinwalla A."/>
            <person name="Delehaunty K."/>
            <person name="Dinkelacker I."/>
            <person name="Fulton L."/>
            <person name="Fulton R."/>
            <person name="Godfrey J."/>
            <person name="Minx P."/>
            <person name="Mitreva M."/>
            <person name="Roeseler W."/>
            <person name="Tian H."/>
            <person name="Witte H."/>
            <person name="Yang S.P."/>
            <person name="Wilson R.K."/>
            <person name="Sommer R.J."/>
        </authorList>
    </citation>
    <scope>NUCLEOTIDE SEQUENCE [LARGE SCALE GENOMIC DNA]</scope>
    <source>
        <strain evidence="3">PS312</strain>
    </source>
</reference>
<proteinExistence type="predicted"/>
<feature type="region of interest" description="Disordered" evidence="1">
    <location>
        <begin position="1"/>
        <end position="24"/>
    </location>
</feature>
<protein>
    <submittedName>
        <fullName evidence="2">Uncharacterized protein</fullName>
    </submittedName>
</protein>
<evidence type="ECO:0000256" key="1">
    <source>
        <dbReference type="SAM" id="MobiDB-lite"/>
    </source>
</evidence>
<dbReference type="AlphaFoldDB" id="A0A2A6BLJ5"/>
<organism evidence="2 3">
    <name type="scientific">Pristionchus pacificus</name>
    <name type="common">Parasitic nematode worm</name>
    <dbReference type="NCBI Taxonomy" id="54126"/>
    <lineage>
        <taxon>Eukaryota</taxon>
        <taxon>Metazoa</taxon>
        <taxon>Ecdysozoa</taxon>
        <taxon>Nematoda</taxon>
        <taxon>Chromadorea</taxon>
        <taxon>Rhabditida</taxon>
        <taxon>Rhabditina</taxon>
        <taxon>Diplogasteromorpha</taxon>
        <taxon>Diplogasteroidea</taxon>
        <taxon>Neodiplogasteridae</taxon>
        <taxon>Pristionchus</taxon>
    </lineage>
</organism>
<accession>A0A8R1UQH4</accession>
<feature type="region of interest" description="Disordered" evidence="1">
    <location>
        <begin position="92"/>
        <end position="126"/>
    </location>
</feature>
<feature type="compositionally biased region" description="Low complexity" evidence="1">
    <location>
        <begin position="113"/>
        <end position="126"/>
    </location>
</feature>
<accession>A0A2A6BLJ5</accession>
<sequence length="162" mass="18789">EEEEEEETARGNSEDGQATLCPSRRSCTTSWWKPWSLPIRLLTARRRRSTWRGMDSPSSINTTLFPRDRLPALRRSRSRTITSWMMRRMTMRSRDLRPLQGDDPDPVPRRPRANPSSSSTATSSTRLTPPLPHLLSYLFSQFLSHPSMIYLLPSIYRILANM</sequence>
<evidence type="ECO:0000313" key="3">
    <source>
        <dbReference type="Proteomes" id="UP000005239"/>
    </source>
</evidence>
<reference evidence="2" key="2">
    <citation type="submission" date="2022-06" db="UniProtKB">
        <authorList>
            <consortium name="EnsemblMetazoa"/>
        </authorList>
    </citation>
    <scope>IDENTIFICATION</scope>
    <source>
        <strain evidence="2">PS312</strain>
    </source>
</reference>
<gene>
    <name evidence="2" type="primary">WBGene00274381</name>
</gene>
<dbReference type="Proteomes" id="UP000005239">
    <property type="component" value="Unassembled WGS sequence"/>
</dbReference>
<keyword evidence="3" id="KW-1185">Reference proteome</keyword>
<evidence type="ECO:0000313" key="2">
    <source>
        <dbReference type="EnsemblMetazoa" id="PPA36012.1"/>
    </source>
</evidence>